<evidence type="ECO:0000313" key="1">
    <source>
        <dbReference type="EMBL" id="PLW07105.1"/>
    </source>
</evidence>
<name>A0A2N5U929_9BASI</name>
<keyword evidence="3" id="KW-1185">Reference proteome</keyword>
<evidence type="ECO:0000313" key="3">
    <source>
        <dbReference type="Proteomes" id="UP000235388"/>
    </source>
</evidence>
<accession>A0A2N5U929</accession>
<dbReference type="EMBL" id="PGCJ01000281">
    <property type="protein sequence ID" value="PLW34241.1"/>
    <property type="molecule type" value="Genomic_DNA"/>
</dbReference>
<sequence length="119" mass="12347">MPSSSPTKPSSPGNADKANIQVLEEELMVFTLRTGSAQAASAVASVIDSQSTSLPLPTTGKDFNFHLIKPTGLLVGTQGTPAGFLFGMAQQAAYGLPKPDLVLGRSAIWLISAQPKPPN</sequence>
<dbReference type="Proteomes" id="UP000235388">
    <property type="component" value="Unassembled WGS sequence"/>
</dbReference>
<organism evidence="2 3">
    <name type="scientific">Puccinia coronata f. sp. avenae</name>
    <dbReference type="NCBI Taxonomy" id="200324"/>
    <lineage>
        <taxon>Eukaryota</taxon>
        <taxon>Fungi</taxon>
        <taxon>Dikarya</taxon>
        <taxon>Basidiomycota</taxon>
        <taxon>Pucciniomycotina</taxon>
        <taxon>Pucciniomycetes</taxon>
        <taxon>Pucciniales</taxon>
        <taxon>Pucciniaceae</taxon>
        <taxon>Puccinia</taxon>
    </lineage>
</organism>
<gene>
    <name evidence="2" type="ORF">PCANC_19481</name>
    <name evidence="1" type="ORF">PCANC_25735</name>
</gene>
<comment type="caution">
    <text evidence="2">The sequence shown here is derived from an EMBL/GenBank/DDBJ whole genome shotgun (WGS) entry which is preliminary data.</text>
</comment>
<dbReference type="AlphaFoldDB" id="A0A2N5U929"/>
<reference evidence="2 3" key="1">
    <citation type="submission" date="2017-11" db="EMBL/GenBank/DDBJ databases">
        <title>De novo assembly and phasing of dikaryotic genomes from two isolates of Puccinia coronata f. sp. avenae, the causal agent of oat crown rust.</title>
        <authorList>
            <person name="Miller M.E."/>
            <person name="Zhang Y."/>
            <person name="Omidvar V."/>
            <person name="Sperschneider J."/>
            <person name="Schwessinger B."/>
            <person name="Raley C."/>
            <person name="Palmer J.M."/>
            <person name="Garnica D."/>
            <person name="Upadhyaya N."/>
            <person name="Rathjen J."/>
            <person name="Taylor J.M."/>
            <person name="Park R.F."/>
            <person name="Dodds P.N."/>
            <person name="Hirsch C.D."/>
            <person name="Kianian S.F."/>
            <person name="Figueroa M."/>
        </authorList>
    </citation>
    <scope>NUCLEOTIDE SEQUENCE [LARGE SCALE GENOMIC DNA]</scope>
    <source>
        <strain evidence="2">12NC29</strain>
    </source>
</reference>
<protein>
    <submittedName>
        <fullName evidence="2">Uncharacterized protein</fullName>
    </submittedName>
</protein>
<proteinExistence type="predicted"/>
<evidence type="ECO:0000313" key="2">
    <source>
        <dbReference type="EMBL" id="PLW34241.1"/>
    </source>
</evidence>
<dbReference type="EMBL" id="PGCJ01001256">
    <property type="protein sequence ID" value="PLW07105.1"/>
    <property type="molecule type" value="Genomic_DNA"/>
</dbReference>